<evidence type="ECO:0000313" key="1">
    <source>
        <dbReference type="EMBL" id="AQQ75445.1"/>
    </source>
</evidence>
<protein>
    <submittedName>
        <fullName evidence="1">Uncharacterized protein</fullName>
    </submittedName>
</protein>
<reference evidence="1" key="1">
    <citation type="journal article" date="2017" name="MBio">
        <title>Viruses in the Oceanic Basement.</title>
        <authorList>
            <person name="Nigro O.D."/>
            <person name="Jungbluth S.P."/>
            <person name="Steward G.F."/>
            <person name="Rappe M.S."/>
        </authorList>
    </citation>
    <scope>NUCLEOTIDE SEQUENCE</scope>
    <source>
        <strain evidence="1">JdFRA1000001</strain>
    </source>
</reference>
<accession>A0A1S5Y2V2</accession>
<gene>
    <name evidence="1" type="ORF">JdFRA1000001_12c</name>
</gene>
<organism evidence="1">
    <name type="scientific">uncultured archaeal virus</name>
    <dbReference type="NCBI Taxonomy" id="1960247"/>
    <lineage>
        <taxon>Viruses</taxon>
        <taxon>environmental samples</taxon>
    </lineage>
</organism>
<sequence length="114" mass="13479">MSFVPYESVDYTYVINKALLRISERRSNIDSSMKFKFRNSLWEYLRSVEALFVILTPNIRPKNHRTKMEEAKNMIIKENLDKAMEILDELVEEALISLSREGLLLRGEVIRTIR</sequence>
<proteinExistence type="predicted"/>
<dbReference type="EMBL" id="KY229234">
    <property type="protein sequence ID" value="AQQ75445.1"/>
    <property type="molecule type" value="Genomic_DNA"/>
</dbReference>
<name>A0A1S5Y2V2_9VIRU</name>